<evidence type="ECO:0000256" key="6">
    <source>
        <dbReference type="ARBA" id="ARBA00022832"/>
    </source>
</evidence>
<keyword evidence="8" id="KW-0443">Lipid metabolism</keyword>
<dbReference type="Pfam" id="PF03255">
    <property type="entry name" value="ACCA"/>
    <property type="match status" value="1"/>
</dbReference>
<comment type="catalytic activity">
    <reaction evidence="10">
        <text>N(6)-carboxybiotinyl-L-lysyl-[protein] + acetyl-CoA = N(6)-biotinyl-L-lysyl-[protein] + malonyl-CoA</text>
        <dbReference type="Rhea" id="RHEA:54728"/>
        <dbReference type="Rhea" id="RHEA-COMP:10505"/>
        <dbReference type="Rhea" id="RHEA-COMP:10506"/>
        <dbReference type="ChEBI" id="CHEBI:57288"/>
        <dbReference type="ChEBI" id="CHEBI:57384"/>
        <dbReference type="ChEBI" id="CHEBI:83144"/>
        <dbReference type="ChEBI" id="CHEBI:83145"/>
        <dbReference type="EC" id="2.1.3.15"/>
    </reaction>
</comment>
<comment type="caution">
    <text evidence="12">The sequence shown here is derived from an EMBL/GenBank/DDBJ whole genome shotgun (WGS) entry which is preliminary data.</text>
</comment>
<keyword evidence="6" id="KW-0276">Fatty acid metabolism</keyword>
<evidence type="ECO:0000313" key="13">
    <source>
        <dbReference type="Proteomes" id="UP000234412"/>
    </source>
</evidence>
<gene>
    <name evidence="12" type="ORF">CWN47_35780</name>
</gene>
<dbReference type="UniPathway" id="UPA00655">
    <property type="reaction ID" value="UER00711"/>
</dbReference>
<dbReference type="Proteomes" id="UP000234412">
    <property type="component" value="Unassembled WGS sequence"/>
</dbReference>
<evidence type="ECO:0000256" key="10">
    <source>
        <dbReference type="ARBA" id="ARBA00049152"/>
    </source>
</evidence>
<evidence type="ECO:0000259" key="11">
    <source>
        <dbReference type="PROSITE" id="PS50989"/>
    </source>
</evidence>
<proteinExistence type="predicted"/>
<dbReference type="InterPro" id="IPR029045">
    <property type="entry name" value="ClpP/crotonase-like_dom_sf"/>
</dbReference>
<dbReference type="GO" id="GO:0005524">
    <property type="term" value="F:ATP binding"/>
    <property type="evidence" value="ECO:0007669"/>
    <property type="project" value="UniProtKB-KW"/>
</dbReference>
<evidence type="ECO:0000256" key="1">
    <source>
        <dbReference type="ARBA" id="ARBA00004956"/>
    </source>
</evidence>
<protein>
    <recommendedName>
        <fullName evidence="2">acetyl-CoA carboxytransferase</fullName>
        <ecNumber evidence="2">2.1.3.15</ecNumber>
    </recommendedName>
</protein>
<evidence type="ECO:0000256" key="9">
    <source>
        <dbReference type="ARBA" id="ARBA00023160"/>
    </source>
</evidence>
<dbReference type="GO" id="GO:0003989">
    <property type="term" value="F:acetyl-CoA carboxylase activity"/>
    <property type="evidence" value="ECO:0007669"/>
    <property type="project" value="InterPro"/>
</dbReference>
<dbReference type="Gene3D" id="3.90.226.10">
    <property type="entry name" value="2-enoyl-CoA Hydratase, Chain A, domain 1"/>
    <property type="match status" value="1"/>
</dbReference>
<organism evidence="12 13">
    <name type="scientific">Klebsiella variicola</name>
    <dbReference type="NCBI Taxonomy" id="244366"/>
    <lineage>
        <taxon>Bacteria</taxon>
        <taxon>Pseudomonadati</taxon>
        <taxon>Pseudomonadota</taxon>
        <taxon>Gammaproteobacteria</taxon>
        <taxon>Enterobacterales</taxon>
        <taxon>Enterobacteriaceae</taxon>
        <taxon>Klebsiella/Raoultella group</taxon>
        <taxon>Klebsiella</taxon>
        <taxon>Klebsiella pneumoniae complex</taxon>
    </lineage>
</organism>
<dbReference type="AlphaFoldDB" id="A0A2N4YPL2"/>
<keyword evidence="4 12" id="KW-0808">Transferase</keyword>
<evidence type="ECO:0000256" key="3">
    <source>
        <dbReference type="ARBA" id="ARBA00022516"/>
    </source>
</evidence>
<dbReference type="GO" id="GO:2001295">
    <property type="term" value="P:malonyl-CoA biosynthetic process"/>
    <property type="evidence" value="ECO:0007669"/>
    <property type="project" value="UniProtKB-UniPathway"/>
</dbReference>
<dbReference type="PANTHER" id="PTHR42853">
    <property type="entry name" value="ACETYL-COENZYME A CARBOXYLASE CARBOXYL TRANSFERASE SUBUNIT ALPHA"/>
    <property type="match status" value="1"/>
</dbReference>
<evidence type="ECO:0000256" key="5">
    <source>
        <dbReference type="ARBA" id="ARBA00022741"/>
    </source>
</evidence>
<dbReference type="InterPro" id="IPR011763">
    <property type="entry name" value="COA_CT_C"/>
</dbReference>
<comment type="pathway">
    <text evidence="1">Lipid metabolism; malonyl-CoA biosynthesis; malonyl-CoA from acetyl-CoA: step 1/1.</text>
</comment>
<evidence type="ECO:0000256" key="8">
    <source>
        <dbReference type="ARBA" id="ARBA00023098"/>
    </source>
</evidence>
<dbReference type="GO" id="GO:0006633">
    <property type="term" value="P:fatty acid biosynthetic process"/>
    <property type="evidence" value="ECO:0007669"/>
    <property type="project" value="UniProtKB-KW"/>
</dbReference>
<evidence type="ECO:0000256" key="4">
    <source>
        <dbReference type="ARBA" id="ARBA00022679"/>
    </source>
</evidence>
<dbReference type="EC" id="2.1.3.15" evidence="2"/>
<dbReference type="GO" id="GO:0016743">
    <property type="term" value="F:carboxyl- or carbamoyltransferase activity"/>
    <property type="evidence" value="ECO:0007669"/>
    <property type="project" value="InterPro"/>
</dbReference>
<reference evidence="12 13" key="2">
    <citation type="submission" date="2018-01" db="EMBL/GenBank/DDBJ databases">
        <title>Genomic study of Klebsiella pneumoniae.</title>
        <authorList>
            <person name="Yang Y."/>
            <person name="Bicalho R."/>
        </authorList>
    </citation>
    <scope>NUCLEOTIDE SEQUENCE [LARGE SCALE GENOMIC DNA]</scope>
    <source>
        <strain evidence="12 13">A8</strain>
    </source>
</reference>
<dbReference type="PROSITE" id="PS50989">
    <property type="entry name" value="COA_CT_CTER"/>
    <property type="match status" value="1"/>
</dbReference>
<reference evidence="12 13" key="1">
    <citation type="submission" date="2017-11" db="EMBL/GenBank/DDBJ databases">
        <authorList>
            <person name="Han C.G."/>
        </authorList>
    </citation>
    <scope>NUCLEOTIDE SEQUENCE [LARGE SCALE GENOMIC DNA]</scope>
    <source>
        <strain evidence="12 13">A8</strain>
    </source>
</reference>
<keyword evidence="12" id="KW-0436">Ligase</keyword>
<dbReference type="InterPro" id="IPR001095">
    <property type="entry name" value="Acetyl_CoA_COase_a_su"/>
</dbReference>
<keyword evidence="7" id="KW-0067">ATP-binding</keyword>
<evidence type="ECO:0000256" key="7">
    <source>
        <dbReference type="ARBA" id="ARBA00022840"/>
    </source>
</evidence>
<dbReference type="GO" id="GO:0009317">
    <property type="term" value="C:acetyl-CoA carboxylase complex"/>
    <property type="evidence" value="ECO:0007669"/>
    <property type="project" value="InterPro"/>
</dbReference>
<feature type="non-terminal residue" evidence="12">
    <location>
        <position position="113"/>
    </location>
</feature>
<dbReference type="SUPFAM" id="SSF52096">
    <property type="entry name" value="ClpP/crotonase"/>
    <property type="match status" value="1"/>
</dbReference>
<feature type="domain" description="CoA carboxyltransferase C-terminal" evidence="11">
    <location>
        <begin position="35"/>
        <end position="113"/>
    </location>
</feature>
<keyword evidence="3" id="KW-0444">Lipid biosynthesis</keyword>
<name>A0A2N4YPL2_KLEVA</name>
<evidence type="ECO:0000256" key="2">
    <source>
        <dbReference type="ARBA" id="ARBA00011883"/>
    </source>
</evidence>
<accession>A0A2N4YPL2</accession>
<sequence length="113" mass="12929">MSLNFLDFEQPIAELEAKIDSLTAVSRQDEKLDINIDEEVHRLREKSVELTRKIFADLGAWQVAQLARHPRRPYTLDYVRLAFDEFDELAGDRAYADDKAIVGGIARLDGRPV</sequence>
<evidence type="ECO:0000313" key="12">
    <source>
        <dbReference type="EMBL" id="PLM81358.1"/>
    </source>
</evidence>
<dbReference type="PANTHER" id="PTHR42853:SF3">
    <property type="entry name" value="ACETYL-COENZYME A CARBOXYLASE CARBOXYL TRANSFERASE SUBUNIT ALPHA, CHLOROPLASTIC"/>
    <property type="match status" value="1"/>
</dbReference>
<keyword evidence="9" id="KW-0275">Fatty acid biosynthesis</keyword>
<dbReference type="EMBL" id="PIDP01002330">
    <property type="protein sequence ID" value="PLM81358.1"/>
    <property type="molecule type" value="Genomic_DNA"/>
</dbReference>
<keyword evidence="5" id="KW-0547">Nucleotide-binding</keyword>